<dbReference type="InterPro" id="IPR006183">
    <property type="entry name" value="Pgluconate_DH"/>
</dbReference>
<dbReference type="Proteomes" id="UP000504844">
    <property type="component" value="Chromosome"/>
</dbReference>
<evidence type="ECO:0000256" key="3">
    <source>
        <dbReference type="ARBA" id="ARBA00023002"/>
    </source>
</evidence>
<evidence type="ECO:0000256" key="4">
    <source>
        <dbReference type="ARBA" id="ARBA00023064"/>
    </source>
</evidence>
<evidence type="ECO:0000313" key="6">
    <source>
        <dbReference type="EMBL" id="QKJ66144.1"/>
    </source>
</evidence>
<dbReference type="RefSeq" id="WP_173532648.1">
    <property type="nucleotide sequence ID" value="NZ_CP054143.1"/>
</dbReference>
<dbReference type="UniPathway" id="UPA00115"/>
<comment type="similarity">
    <text evidence="2">Belongs to the 6-phosphogluconate dehydrogenase family.</text>
</comment>
<dbReference type="InterPro" id="IPR036291">
    <property type="entry name" value="NAD(P)-bd_dom_sf"/>
</dbReference>
<dbReference type="KEGG" id="dee:HQN60_05115"/>
<dbReference type="NCBIfam" id="TIGR00872">
    <property type="entry name" value="gnd_rel"/>
    <property type="match status" value="1"/>
</dbReference>
<evidence type="ECO:0000256" key="2">
    <source>
        <dbReference type="ARBA" id="ARBA00008419"/>
    </source>
</evidence>
<dbReference type="SMART" id="SM01350">
    <property type="entry name" value="6PGD"/>
    <property type="match status" value="1"/>
</dbReference>
<dbReference type="GO" id="GO:0004616">
    <property type="term" value="F:phosphogluconate dehydrogenase (decarboxylating) activity"/>
    <property type="evidence" value="ECO:0007669"/>
    <property type="project" value="InterPro"/>
</dbReference>
<dbReference type="Gene3D" id="1.10.1040.10">
    <property type="entry name" value="N-(1-d-carboxylethyl)-l-norvaline Dehydrogenase, domain 2"/>
    <property type="match status" value="1"/>
</dbReference>
<dbReference type="GO" id="GO:0050661">
    <property type="term" value="F:NADP binding"/>
    <property type="evidence" value="ECO:0007669"/>
    <property type="project" value="InterPro"/>
</dbReference>
<dbReference type="PANTHER" id="PTHR11811">
    <property type="entry name" value="6-PHOSPHOGLUCONATE DEHYDROGENASE"/>
    <property type="match status" value="1"/>
</dbReference>
<proteinExistence type="inferred from homology"/>
<dbReference type="Pfam" id="PF00393">
    <property type="entry name" value="6PGD"/>
    <property type="match status" value="1"/>
</dbReference>
<keyword evidence="3" id="KW-0560">Oxidoreductase</keyword>
<dbReference type="InterPro" id="IPR006115">
    <property type="entry name" value="6PGDH_NADP-bd"/>
</dbReference>
<dbReference type="PROSITE" id="PS00895">
    <property type="entry name" value="3_HYDROXYISOBUT_DH"/>
    <property type="match status" value="1"/>
</dbReference>
<organism evidence="6 7">
    <name type="scientific">Deefgea piscis</name>
    <dbReference type="NCBI Taxonomy" id="2739061"/>
    <lineage>
        <taxon>Bacteria</taxon>
        <taxon>Pseudomonadati</taxon>
        <taxon>Pseudomonadota</taxon>
        <taxon>Betaproteobacteria</taxon>
        <taxon>Neisseriales</taxon>
        <taxon>Chitinibacteraceae</taxon>
        <taxon>Deefgea</taxon>
    </lineage>
</organism>
<dbReference type="NCBIfam" id="NF007161">
    <property type="entry name" value="PRK09599.1"/>
    <property type="match status" value="1"/>
</dbReference>
<dbReference type="InterPro" id="IPR004849">
    <property type="entry name" value="6DGDH_YqeC"/>
</dbReference>
<accession>A0A6M8SPS0</accession>
<keyword evidence="7" id="KW-1185">Reference proteome</keyword>
<gene>
    <name evidence="6" type="primary">gnd</name>
    <name evidence="6" type="ORF">HQN60_05115</name>
</gene>
<dbReference type="InterPro" id="IPR013328">
    <property type="entry name" value="6PGD_dom2"/>
</dbReference>
<evidence type="ECO:0000256" key="1">
    <source>
        <dbReference type="ARBA" id="ARBA00004959"/>
    </source>
</evidence>
<feature type="domain" description="6-phosphogluconate dehydrogenase C-terminal" evidence="5">
    <location>
        <begin position="171"/>
        <end position="303"/>
    </location>
</feature>
<evidence type="ECO:0000313" key="7">
    <source>
        <dbReference type="Proteomes" id="UP000504844"/>
    </source>
</evidence>
<comment type="pathway">
    <text evidence="1">Carbohydrate degradation; pentose phosphate pathway.</text>
</comment>
<dbReference type="InterPro" id="IPR008927">
    <property type="entry name" value="6-PGluconate_DH-like_C_sf"/>
</dbReference>
<evidence type="ECO:0000259" key="5">
    <source>
        <dbReference type="SMART" id="SM01350"/>
    </source>
</evidence>
<keyword evidence="4" id="KW-0311">Gluconate utilization</keyword>
<dbReference type="SUPFAM" id="SSF51735">
    <property type="entry name" value="NAD(P)-binding Rossmann-fold domains"/>
    <property type="match status" value="1"/>
</dbReference>
<reference evidence="6 7" key="1">
    <citation type="submission" date="2020-05" db="EMBL/GenBank/DDBJ databases">
        <title>Complete genome sequence of Deefgea sp. D17.</title>
        <authorList>
            <person name="Bae J.-W."/>
            <person name="Han J.E."/>
        </authorList>
    </citation>
    <scope>NUCLEOTIDE SEQUENCE [LARGE SCALE GENOMIC DNA]</scope>
    <source>
        <strain evidence="6 7">D17</strain>
    </source>
</reference>
<dbReference type="Pfam" id="PF03446">
    <property type="entry name" value="NAD_binding_2"/>
    <property type="match status" value="1"/>
</dbReference>
<dbReference type="GO" id="GO:0016054">
    <property type="term" value="P:organic acid catabolic process"/>
    <property type="evidence" value="ECO:0007669"/>
    <property type="project" value="UniProtKB-ARBA"/>
</dbReference>
<sequence length="303" mass="32479">MNIAMIGLGKMGGNMARRLSRGGATVFGFDVSADTRSQLAQEEANFKAFASVPELIAALPTPRVVWLMLPSGAISEAAFDEMKTLLAPGDLIIDGANAMYKDSQRHGAELAAMNIKFVDAGVSGGVWGLQNGYCLMFGGEKDAAAIAEPFMKILAPGADRGWTHTGPAGSGHYTKMLHNGIEYGMMQAFAEGFAMLKAKEEFDLDVAAISETWRHSSVVRSWLLDLIADTLQQDTELADLNAFVPDSGEGRWSVLESVELGIPAPVMSSALYARFASRGNDDYAMKLLSMMRNAFGGHAVSKK</sequence>
<dbReference type="PRINTS" id="PR00076">
    <property type="entry name" value="6PGDHDRGNASE"/>
</dbReference>
<dbReference type="InterPro" id="IPR006114">
    <property type="entry name" value="6PGDH_C"/>
</dbReference>
<dbReference type="SUPFAM" id="SSF48179">
    <property type="entry name" value="6-phosphogluconate dehydrogenase C-terminal domain-like"/>
    <property type="match status" value="1"/>
</dbReference>
<name>A0A6M8SPS0_9NEIS</name>
<dbReference type="GO" id="GO:0006098">
    <property type="term" value="P:pentose-phosphate shunt"/>
    <property type="evidence" value="ECO:0007669"/>
    <property type="project" value="UniProtKB-UniPathway"/>
</dbReference>
<dbReference type="AlphaFoldDB" id="A0A6M8SPS0"/>
<dbReference type="Gene3D" id="3.40.50.720">
    <property type="entry name" value="NAD(P)-binding Rossmann-like Domain"/>
    <property type="match status" value="1"/>
</dbReference>
<dbReference type="EMBL" id="CP054143">
    <property type="protein sequence ID" value="QKJ66144.1"/>
    <property type="molecule type" value="Genomic_DNA"/>
</dbReference>
<protein>
    <submittedName>
        <fullName evidence="6">Decarboxylating 6-phosphogluconate dehydrogenase</fullName>
    </submittedName>
</protein>
<dbReference type="InterPro" id="IPR002204">
    <property type="entry name" value="3-OH-isobutyrate_DH-rel_CS"/>
</dbReference>
<dbReference type="GO" id="GO:0019521">
    <property type="term" value="P:D-gluconate metabolic process"/>
    <property type="evidence" value="ECO:0007669"/>
    <property type="project" value="UniProtKB-KW"/>
</dbReference>